<protein>
    <recommendedName>
        <fullName evidence="8">tRNA(Ile)-lysidine synthase</fullName>
        <ecNumber evidence="8">6.3.4.19</ecNumber>
    </recommendedName>
    <alternativeName>
        <fullName evidence="8">tRNA(Ile)-2-lysyl-cytidine synthase</fullName>
    </alternativeName>
    <alternativeName>
        <fullName evidence="8">tRNA(Ile)-lysidine synthetase</fullName>
    </alternativeName>
</protein>
<evidence type="ECO:0000259" key="9">
    <source>
        <dbReference type="Pfam" id="PF01171"/>
    </source>
</evidence>
<gene>
    <name evidence="8 10" type="primary">tilS</name>
    <name evidence="10" type="ORF">G6R30_02400</name>
</gene>
<keyword evidence="3 8" id="KW-0436">Ligase</keyword>
<dbReference type="EC" id="6.3.4.19" evidence="8"/>
<dbReference type="PANTHER" id="PTHR43033:SF1">
    <property type="entry name" value="TRNA(ILE)-LYSIDINE SYNTHASE-RELATED"/>
    <property type="match status" value="1"/>
</dbReference>
<evidence type="ECO:0000313" key="11">
    <source>
        <dbReference type="Proteomes" id="UP001519503"/>
    </source>
</evidence>
<dbReference type="InterPro" id="IPR012094">
    <property type="entry name" value="tRNA_Ile_lys_synt"/>
</dbReference>
<dbReference type="InterPro" id="IPR011063">
    <property type="entry name" value="TilS/TtcA_N"/>
</dbReference>
<evidence type="ECO:0000256" key="6">
    <source>
        <dbReference type="ARBA" id="ARBA00022840"/>
    </source>
</evidence>
<comment type="subcellular location">
    <subcellularLocation>
        <location evidence="1 8">Cytoplasm</location>
    </subcellularLocation>
</comment>
<evidence type="ECO:0000256" key="4">
    <source>
        <dbReference type="ARBA" id="ARBA00022694"/>
    </source>
</evidence>
<dbReference type="InterPro" id="IPR012795">
    <property type="entry name" value="tRNA_Ile_lys_synt_N"/>
</dbReference>
<evidence type="ECO:0000313" key="10">
    <source>
        <dbReference type="EMBL" id="MBS9337313.1"/>
    </source>
</evidence>
<evidence type="ECO:0000256" key="2">
    <source>
        <dbReference type="ARBA" id="ARBA00022490"/>
    </source>
</evidence>
<organism evidence="10 11">
    <name type="scientific">Fructobacillus parabroussonetiae</name>
    <dbReference type="NCBI Taxonomy" id="2713174"/>
    <lineage>
        <taxon>Bacteria</taxon>
        <taxon>Bacillati</taxon>
        <taxon>Bacillota</taxon>
        <taxon>Bacilli</taxon>
        <taxon>Lactobacillales</taxon>
        <taxon>Lactobacillaceae</taxon>
        <taxon>Fructobacillus</taxon>
    </lineage>
</organism>
<evidence type="ECO:0000256" key="5">
    <source>
        <dbReference type="ARBA" id="ARBA00022741"/>
    </source>
</evidence>
<evidence type="ECO:0000256" key="7">
    <source>
        <dbReference type="ARBA" id="ARBA00048539"/>
    </source>
</evidence>
<comment type="catalytic activity">
    <reaction evidence="7 8">
        <text>cytidine(34) in tRNA(Ile2) + L-lysine + ATP = lysidine(34) in tRNA(Ile2) + AMP + diphosphate + H(+)</text>
        <dbReference type="Rhea" id="RHEA:43744"/>
        <dbReference type="Rhea" id="RHEA-COMP:10625"/>
        <dbReference type="Rhea" id="RHEA-COMP:10670"/>
        <dbReference type="ChEBI" id="CHEBI:15378"/>
        <dbReference type="ChEBI" id="CHEBI:30616"/>
        <dbReference type="ChEBI" id="CHEBI:32551"/>
        <dbReference type="ChEBI" id="CHEBI:33019"/>
        <dbReference type="ChEBI" id="CHEBI:82748"/>
        <dbReference type="ChEBI" id="CHEBI:83665"/>
        <dbReference type="ChEBI" id="CHEBI:456215"/>
        <dbReference type="EC" id="6.3.4.19"/>
    </reaction>
</comment>
<name>A0ABS5QVT2_9LACO</name>
<dbReference type="NCBIfam" id="TIGR02432">
    <property type="entry name" value="lysidine_TilS_N"/>
    <property type="match status" value="1"/>
</dbReference>
<dbReference type="RefSeq" id="WP_213821120.1">
    <property type="nucleotide sequence ID" value="NZ_JAAMFL010000004.1"/>
</dbReference>
<dbReference type="HAMAP" id="MF_01161">
    <property type="entry name" value="tRNA_Ile_lys_synt"/>
    <property type="match status" value="1"/>
</dbReference>
<keyword evidence="11" id="KW-1185">Reference proteome</keyword>
<keyword evidence="5 8" id="KW-0547">Nucleotide-binding</keyword>
<proteinExistence type="inferred from homology"/>
<comment type="similarity">
    <text evidence="8">Belongs to the tRNA(Ile)-lysidine synthase family.</text>
</comment>
<feature type="binding site" evidence="8">
    <location>
        <begin position="23"/>
        <end position="28"/>
    </location>
    <ligand>
        <name>ATP</name>
        <dbReference type="ChEBI" id="CHEBI:30616"/>
    </ligand>
</feature>
<dbReference type="InterPro" id="IPR014729">
    <property type="entry name" value="Rossmann-like_a/b/a_fold"/>
</dbReference>
<comment type="domain">
    <text evidence="8">The N-terminal region contains the highly conserved SGGXDS motif, predicted to be a P-loop motif involved in ATP binding.</text>
</comment>
<reference evidence="10 11" key="1">
    <citation type="submission" date="2020-02" db="EMBL/GenBank/DDBJ databases">
        <title>Fructobacillus sp. isolated from paper mulberry of Taiwan.</title>
        <authorList>
            <person name="Lin S.-T."/>
        </authorList>
    </citation>
    <scope>NUCLEOTIDE SEQUENCE [LARGE SCALE GENOMIC DNA]</scope>
    <source>
        <strain evidence="10 11">S1-1</strain>
    </source>
</reference>
<dbReference type="Pfam" id="PF01171">
    <property type="entry name" value="ATP_bind_3"/>
    <property type="match status" value="1"/>
</dbReference>
<dbReference type="EMBL" id="JAAMFL010000004">
    <property type="protein sequence ID" value="MBS9337313.1"/>
    <property type="molecule type" value="Genomic_DNA"/>
</dbReference>
<evidence type="ECO:0000256" key="3">
    <source>
        <dbReference type="ARBA" id="ARBA00022598"/>
    </source>
</evidence>
<evidence type="ECO:0000256" key="8">
    <source>
        <dbReference type="HAMAP-Rule" id="MF_01161"/>
    </source>
</evidence>
<dbReference type="CDD" id="cd01992">
    <property type="entry name" value="TilS_N"/>
    <property type="match status" value="1"/>
</dbReference>
<dbReference type="Gene3D" id="3.40.50.620">
    <property type="entry name" value="HUPs"/>
    <property type="match status" value="1"/>
</dbReference>
<comment type="caution">
    <text evidence="10">The sequence shown here is derived from an EMBL/GenBank/DDBJ whole genome shotgun (WGS) entry which is preliminary data.</text>
</comment>
<comment type="function">
    <text evidence="8">Ligates lysine onto the cytidine present at position 34 of the AUA codon-specific tRNA(Ile) that contains the anticodon CAU, in an ATP-dependent manner. Cytidine is converted to lysidine, thus changing the amino acid specificity of the tRNA from methionine to isoleucine.</text>
</comment>
<dbReference type="GO" id="GO:0032267">
    <property type="term" value="F:tRNA(Ile)-lysidine synthase activity"/>
    <property type="evidence" value="ECO:0007669"/>
    <property type="project" value="UniProtKB-EC"/>
</dbReference>
<feature type="domain" description="tRNA(Ile)-lysidine/2-thiocytidine synthase N-terminal" evidence="9">
    <location>
        <begin position="18"/>
        <end position="191"/>
    </location>
</feature>
<accession>A0ABS5QVT2</accession>
<keyword evidence="6 8" id="KW-0067">ATP-binding</keyword>
<dbReference type="NCBIfam" id="TIGR02433">
    <property type="entry name" value="lysidine_TilS_C"/>
    <property type="match status" value="1"/>
</dbReference>
<dbReference type="SUPFAM" id="SSF52402">
    <property type="entry name" value="Adenine nucleotide alpha hydrolases-like"/>
    <property type="match status" value="1"/>
</dbReference>
<evidence type="ECO:0000256" key="1">
    <source>
        <dbReference type="ARBA" id="ARBA00004496"/>
    </source>
</evidence>
<dbReference type="Proteomes" id="UP001519503">
    <property type="component" value="Unassembled WGS sequence"/>
</dbReference>
<dbReference type="PANTHER" id="PTHR43033">
    <property type="entry name" value="TRNA(ILE)-LYSIDINE SYNTHASE-RELATED"/>
    <property type="match status" value="1"/>
</dbReference>
<sequence>MQKTIQETIQAFDLPKRVVVGCSGGLDSTVLVDSLHRFRPDVEVVVAHVNYRLRAESDGDADFVKALAADYQMAFEERVADLSQQASAVEEKARAIRFDFFEAVSKAHEATAVVLAQHQNDQVETVLLQMVRGGLLQKKTGMSKRQGRLLRPFLDLPKSALLAYAKEQGLSWREDLTNQDANYTGRNQLRQVVLPALTTVNAQAGQHILQLAEQLQADEALIERTAKHYLPAFERDFCSVEEDWWQPCLIVLAKQAGLYQLTKNQLTAMLTLLSNSQKPQGRMDLADGFYFQKSYQRLGFFRASPEKGNSQEKNKKVGQQAGSLVLELDQWYFWHGLCIRHQSKDERKAGLESLTLPDDLAGPLVLERARQDDQIPLKKGHKSVRRLLIDEKIPAEERPQTDLLKDREKNVLAVFLGQRRWYFTSHWPKDRPSGKQSLVWRIEEN</sequence>
<dbReference type="InterPro" id="IPR012796">
    <property type="entry name" value="Lysidine-tRNA-synth_C"/>
</dbReference>
<keyword evidence="2 8" id="KW-0963">Cytoplasm</keyword>
<keyword evidence="4 8" id="KW-0819">tRNA processing</keyword>
<dbReference type="SUPFAM" id="SSF56037">
    <property type="entry name" value="PheT/TilS domain"/>
    <property type="match status" value="1"/>
</dbReference>